<dbReference type="AlphaFoldDB" id="A0A1C9W569"/>
<dbReference type="EMBL" id="CP014143">
    <property type="protein sequence ID" value="AOS96292.1"/>
    <property type="molecule type" value="Genomic_DNA"/>
</dbReference>
<dbReference type="RefSeq" id="WP_069946446.1">
    <property type="nucleotide sequence ID" value="NZ_CP014143.1"/>
</dbReference>
<accession>A0A1C9W569</accession>
<dbReference type="STRING" id="1769779.AUP74_00825"/>
<dbReference type="InterPro" id="IPR029032">
    <property type="entry name" value="AhpD-like"/>
</dbReference>
<dbReference type="PANTHER" id="PTHR35446">
    <property type="entry name" value="SI:CH211-175M2.5"/>
    <property type="match status" value="1"/>
</dbReference>
<protein>
    <recommendedName>
        <fullName evidence="3">Carboxymuconolactone decarboxylase family protein</fullName>
    </recommendedName>
</protein>
<dbReference type="Proteomes" id="UP000095672">
    <property type="component" value="Chromosome"/>
</dbReference>
<dbReference type="Gene3D" id="1.20.1290.10">
    <property type="entry name" value="AhpD-like"/>
    <property type="match status" value="1"/>
</dbReference>
<dbReference type="PATRIC" id="fig|1769779.3.peg.843"/>
<evidence type="ECO:0000313" key="1">
    <source>
        <dbReference type="EMBL" id="AOS96292.1"/>
    </source>
</evidence>
<name>A0A1C9W569_9GAMM</name>
<evidence type="ECO:0000313" key="2">
    <source>
        <dbReference type="Proteomes" id="UP000095672"/>
    </source>
</evidence>
<evidence type="ECO:0008006" key="3">
    <source>
        <dbReference type="Google" id="ProtNLM"/>
    </source>
</evidence>
<keyword evidence="2" id="KW-1185">Reference proteome</keyword>
<dbReference type="OrthoDB" id="9808310at2"/>
<dbReference type="KEGG" id="micc:AUP74_00825"/>
<reference evidence="2" key="1">
    <citation type="submission" date="2016-01" db="EMBL/GenBank/DDBJ databases">
        <title>Complete genome sequence of Microbulbifer sp. CCB-MM1, a halophile isolated from Matang Mangrove Forest, Perak.</title>
        <authorList>
            <person name="Moh T.H."/>
            <person name="Dinesh B."/>
            <person name="Lau N.-S."/>
            <person name="Go F."/>
            <person name="Alexander Chong S.-C."/>
        </authorList>
    </citation>
    <scope>NUCLEOTIDE SEQUENCE [LARGE SCALE GENOMIC DNA]</scope>
    <source>
        <strain evidence="2">CCB-MM1</strain>
    </source>
</reference>
<gene>
    <name evidence="1" type="ORF">AUP74_00825</name>
</gene>
<sequence length="180" mass="20026">MKKFEVHDQQSGPAASKPLLQKSVDVFGSIPNLHGVMAEAPTALAAYQELHEQFLNTSFSAEEKTVVWQSINVEHDCHYCVPAHSAIARAMKVDGKLNDALRDGEALGDEKLEVLRDTTLAIVRDRGVVSDAVLKRFYDAGYTQQNLLEIIVGVAQKVMSNYINHFAQTPVDEQFKPFVR</sequence>
<proteinExistence type="predicted"/>
<dbReference type="PANTHER" id="PTHR35446:SF3">
    <property type="entry name" value="CMD DOMAIN-CONTAINING PROTEIN"/>
    <property type="match status" value="1"/>
</dbReference>
<organism evidence="1 2">
    <name type="scientific">Microbulbifer aggregans</name>
    <dbReference type="NCBI Taxonomy" id="1769779"/>
    <lineage>
        <taxon>Bacteria</taxon>
        <taxon>Pseudomonadati</taxon>
        <taxon>Pseudomonadota</taxon>
        <taxon>Gammaproteobacteria</taxon>
        <taxon>Cellvibrionales</taxon>
        <taxon>Microbulbiferaceae</taxon>
        <taxon>Microbulbifer</taxon>
    </lineage>
</organism>
<dbReference type="SUPFAM" id="SSF69118">
    <property type="entry name" value="AhpD-like"/>
    <property type="match status" value="1"/>
</dbReference>